<reference evidence="1" key="2">
    <citation type="journal article" date="2015" name="Fish Shellfish Immunol.">
        <title>Early steps in the European eel (Anguilla anguilla)-Vibrio vulnificus interaction in the gills: Role of the RtxA13 toxin.</title>
        <authorList>
            <person name="Callol A."/>
            <person name="Pajuelo D."/>
            <person name="Ebbesson L."/>
            <person name="Teles M."/>
            <person name="MacKenzie S."/>
            <person name="Amaro C."/>
        </authorList>
    </citation>
    <scope>NUCLEOTIDE SEQUENCE</scope>
</reference>
<sequence>MIRECSKNDIGYDVRIQQLLGAAGLSTTC</sequence>
<evidence type="ECO:0000313" key="1">
    <source>
        <dbReference type="EMBL" id="JAH46712.1"/>
    </source>
</evidence>
<dbReference type="AlphaFoldDB" id="A0A0E9SZL0"/>
<proteinExistence type="predicted"/>
<name>A0A0E9SZL0_ANGAN</name>
<organism evidence="1">
    <name type="scientific">Anguilla anguilla</name>
    <name type="common">European freshwater eel</name>
    <name type="synonym">Muraena anguilla</name>
    <dbReference type="NCBI Taxonomy" id="7936"/>
    <lineage>
        <taxon>Eukaryota</taxon>
        <taxon>Metazoa</taxon>
        <taxon>Chordata</taxon>
        <taxon>Craniata</taxon>
        <taxon>Vertebrata</taxon>
        <taxon>Euteleostomi</taxon>
        <taxon>Actinopterygii</taxon>
        <taxon>Neopterygii</taxon>
        <taxon>Teleostei</taxon>
        <taxon>Anguilliformes</taxon>
        <taxon>Anguillidae</taxon>
        <taxon>Anguilla</taxon>
    </lineage>
</organism>
<accession>A0A0E9SZL0</accession>
<dbReference type="EMBL" id="GBXM01061865">
    <property type="protein sequence ID" value="JAH46712.1"/>
    <property type="molecule type" value="Transcribed_RNA"/>
</dbReference>
<reference evidence="1" key="1">
    <citation type="submission" date="2014-11" db="EMBL/GenBank/DDBJ databases">
        <authorList>
            <person name="Amaro Gonzalez C."/>
        </authorList>
    </citation>
    <scope>NUCLEOTIDE SEQUENCE</scope>
</reference>
<protein>
    <submittedName>
        <fullName evidence="1">Uncharacterized protein</fullName>
    </submittedName>
</protein>